<dbReference type="Gene3D" id="3.40.50.11820">
    <property type="match status" value="1"/>
</dbReference>
<evidence type="ECO:0000313" key="7">
    <source>
        <dbReference type="EMBL" id="WMT83451.1"/>
    </source>
</evidence>
<dbReference type="InterPro" id="IPR043148">
    <property type="entry name" value="TagF_C"/>
</dbReference>
<dbReference type="PANTHER" id="PTHR37316:SF3">
    <property type="entry name" value="TEICHOIC ACID GLYCEROL-PHOSPHATE TRANSFERASE"/>
    <property type="match status" value="1"/>
</dbReference>
<dbReference type="InterPro" id="IPR051612">
    <property type="entry name" value="Teichoic_Acid_Biosynth"/>
</dbReference>
<dbReference type="Proteomes" id="UP001235030">
    <property type="component" value="Chromosome"/>
</dbReference>
<organism evidence="7 8">
    <name type="scientific">Terrisporobacter mayombei</name>
    <dbReference type="NCBI Taxonomy" id="1541"/>
    <lineage>
        <taxon>Bacteria</taxon>
        <taxon>Bacillati</taxon>
        <taxon>Bacillota</taxon>
        <taxon>Clostridia</taxon>
        <taxon>Peptostreptococcales</taxon>
        <taxon>Peptostreptococcaceae</taxon>
        <taxon>Terrisporobacter</taxon>
    </lineage>
</organism>
<dbReference type="EMBL" id="CP101637">
    <property type="protein sequence ID" value="WMT83451.1"/>
    <property type="molecule type" value="Genomic_DNA"/>
</dbReference>
<comment type="subcellular location">
    <subcellularLocation>
        <location evidence="1">Cell membrane</location>
        <topology evidence="1">Peripheral membrane protein</topology>
    </subcellularLocation>
</comment>
<dbReference type="SUPFAM" id="SSF53756">
    <property type="entry name" value="UDP-Glycosyltransferase/glycogen phosphorylase"/>
    <property type="match status" value="1"/>
</dbReference>
<evidence type="ECO:0000256" key="2">
    <source>
        <dbReference type="ARBA" id="ARBA00010488"/>
    </source>
</evidence>
<protein>
    <submittedName>
        <fullName evidence="7">Teichoic acid ribitol-phosphate polymerase TarL</fullName>
        <ecNumber evidence="7">2.7.8.14</ecNumber>
    </submittedName>
</protein>
<name>A0ABY9Q625_9FIRM</name>
<dbReference type="EC" id="2.7.8.14" evidence="7"/>
<comment type="similarity">
    <text evidence="2">Belongs to the CDP-glycerol glycerophosphotransferase family.</text>
</comment>
<evidence type="ECO:0000256" key="6">
    <source>
        <dbReference type="ARBA" id="ARBA00023136"/>
    </source>
</evidence>
<keyword evidence="4 7" id="KW-0808">Transferase</keyword>
<dbReference type="PANTHER" id="PTHR37316">
    <property type="entry name" value="TEICHOIC ACID GLYCEROL-PHOSPHATE PRIMASE"/>
    <property type="match status" value="1"/>
</dbReference>
<dbReference type="Gene3D" id="3.40.50.12580">
    <property type="match status" value="1"/>
</dbReference>
<dbReference type="InterPro" id="IPR007554">
    <property type="entry name" value="Glycerophosphate_synth"/>
</dbReference>
<keyword evidence="3" id="KW-1003">Cell membrane</keyword>
<dbReference type="RefSeq" id="WP_228105994.1">
    <property type="nucleotide sequence ID" value="NZ_CP101637.1"/>
</dbReference>
<gene>
    <name evidence="7" type="primary">tarL</name>
    <name evidence="7" type="ORF">TEMA_39670</name>
</gene>
<dbReference type="InterPro" id="IPR043149">
    <property type="entry name" value="TagF_N"/>
</dbReference>
<evidence type="ECO:0000256" key="5">
    <source>
        <dbReference type="ARBA" id="ARBA00022944"/>
    </source>
</evidence>
<dbReference type="GO" id="GO:0047356">
    <property type="term" value="F:CDP-ribitol ribitolphosphotransferase activity"/>
    <property type="evidence" value="ECO:0007669"/>
    <property type="project" value="UniProtKB-EC"/>
</dbReference>
<evidence type="ECO:0000256" key="4">
    <source>
        <dbReference type="ARBA" id="ARBA00022679"/>
    </source>
</evidence>
<proteinExistence type="inferred from homology"/>
<keyword evidence="5" id="KW-0777">Teichoic acid biosynthesis</keyword>
<evidence type="ECO:0000256" key="3">
    <source>
        <dbReference type="ARBA" id="ARBA00022475"/>
    </source>
</evidence>
<evidence type="ECO:0000313" key="8">
    <source>
        <dbReference type="Proteomes" id="UP001235030"/>
    </source>
</evidence>
<accession>A0ABY9Q625</accession>
<keyword evidence="6" id="KW-0472">Membrane</keyword>
<reference evidence="7 8" key="1">
    <citation type="submission" date="2022-07" db="EMBL/GenBank/DDBJ databases">
        <title>Genome sequence of Terrisporobacter mayombei DSM6539.</title>
        <authorList>
            <person name="Boeer T."/>
            <person name="Bengelsdorf F.R."/>
            <person name="Daniel R."/>
            <person name="Poehlein A."/>
        </authorList>
    </citation>
    <scope>NUCLEOTIDE SEQUENCE [LARGE SCALE GENOMIC DNA]</scope>
    <source>
        <strain evidence="7 8">DSM 6539</strain>
    </source>
</reference>
<keyword evidence="8" id="KW-1185">Reference proteome</keyword>
<dbReference type="Pfam" id="PF04464">
    <property type="entry name" value="Glyphos_transf"/>
    <property type="match status" value="1"/>
</dbReference>
<sequence>MKFKKKIRKLIEILCGVIGFVNPIIPKKQNKIFIYNSKPGYQNNYAIYNYIIENKLNEKYKIYYSMPNIKNVIKKEKNIYLNYSLLKSMLHYITAKYVFFDTGNIRIRPSKNQIVMNLWHGTPFKSIGFLSKNVEKDLPRNLMNTFSKILVSSSNMKDVYIKSFNLNNDQIFFSGHPRNDLLLSNKDVFSELNIDRTKFDKVIMWMTTYRISKDGRLCHTSNENWSDTNLPLITNQDAILKMNEILKKNNILLLLKMHTTSKESKVIVEGNTNIKVLEEQEYTSKNIQLYEILGKTDALITDYSSVFIDYLLLNRPIGFIVDDIEDYEAKNGFNLEKPLDYMPGKHIYEFDGLEKFFNNLSSTVSEYEEKRIKVSKYFNEYNYENNCKFILDSMGIKI</sequence>
<evidence type="ECO:0000256" key="1">
    <source>
        <dbReference type="ARBA" id="ARBA00004202"/>
    </source>
</evidence>